<keyword evidence="4" id="KW-1185">Reference proteome</keyword>
<evidence type="ECO:0000313" key="3">
    <source>
        <dbReference type="EMBL" id="MEP0949673.1"/>
    </source>
</evidence>
<gene>
    <name evidence="3" type="ORF">NC992_22535</name>
</gene>
<dbReference type="PANTHER" id="PTHR43236">
    <property type="entry name" value="ANTITOXIN HIGA1"/>
    <property type="match status" value="1"/>
</dbReference>
<dbReference type="PROSITE" id="PS50943">
    <property type="entry name" value="HTH_CROC1"/>
    <property type="match status" value="1"/>
</dbReference>
<comment type="caution">
    <text evidence="3">The sequence shown here is derived from an EMBL/GenBank/DDBJ whole genome shotgun (WGS) entry which is preliminary data.</text>
</comment>
<evidence type="ECO:0000259" key="2">
    <source>
        <dbReference type="PROSITE" id="PS50943"/>
    </source>
</evidence>
<dbReference type="EMBL" id="JAMPKX010000014">
    <property type="protein sequence ID" value="MEP0949673.1"/>
    <property type="molecule type" value="Genomic_DNA"/>
</dbReference>
<sequence>MALTYETIGERLKEARQNVRLSQEMAAAAIGIDRTALTKIEKGTRTVTGLELQQLARLYRRDPGDFLADQPLQEDPFITIGRIDGNASVEWTQEVAHNVEILKEAVRLRELLGDKANVVPPSYQLPSPRTYEEAVEQGKEIAVLERERLKFGSGPIPDIVSLIASQGVWTAAVPFPSDVSGLFIAHQKYGLAIFVNQEHATVRQRFSYAHEYAHVLVDRSRGEHEPTSTKNRNDFIEKRANAFASEFLIPAAGVYETLERMHKGKPSRASSWIWDAATDEAMHHEVRSNALAHKICASDVALIAHEYMVSYDVAAIRLRDINAIFQKELKMLLEQKDQGNQLLRALKLSYDFQCSEQERENQPYLVRQLILLAIEAFRQEKISQGRFREVCQLADIPYEELIPVAMAGLLPEE</sequence>
<name>A0ABV0KAD1_9CYAN</name>
<dbReference type="InterPro" id="IPR052345">
    <property type="entry name" value="Rad_response_metalloprotease"/>
</dbReference>
<accession>A0ABV0KAD1</accession>
<dbReference type="PANTHER" id="PTHR43236:SF2">
    <property type="entry name" value="BLL0069 PROTEIN"/>
    <property type="match status" value="1"/>
</dbReference>
<dbReference type="InterPro" id="IPR001387">
    <property type="entry name" value="Cro/C1-type_HTH"/>
</dbReference>
<dbReference type="SUPFAM" id="SSF47413">
    <property type="entry name" value="lambda repressor-like DNA-binding domains"/>
    <property type="match status" value="1"/>
</dbReference>
<protein>
    <submittedName>
        <fullName evidence="3">XRE family transcriptional regulator</fullName>
    </submittedName>
</protein>
<dbReference type="RefSeq" id="WP_206755228.1">
    <property type="nucleotide sequence ID" value="NZ_JAMPKX010000014.1"/>
</dbReference>
<dbReference type="Pfam" id="PF06114">
    <property type="entry name" value="Peptidase_M78"/>
    <property type="match status" value="1"/>
</dbReference>
<dbReference type="InterPro" id="IPR010359">
    <property type="entry name" value="IrrE_HExxH"/>
</dbReference>
<dbReference type="InterPro" id="IPR010982">
    <property type="entry name" value="Lambda_DNA-bd_dom_sf"/>
</dbReference>
<evidence type="ECO:0000313" key="4">
    <source>
        <dbReference type="Proteomes" id="UP001482513"/>
    </source>
</evidence>
<dbReference type="Proteomes" id="UP001482513">
    <property type="component" value="Unassembled WGS sequence"/>
</dbReference>
<feature type="domain" description="HTH cro/C1-type" evidence="2">
    <location>
        <begin position="12"/>
        <end position="66"/>
    </location>
</feature>
<evidence type="ECO:0000256" key="1">
    <source>
        <dbReference type="ARBA" id="ARBA00007227"/>
    </source>
</evidence>
<dbReference type="SMART" id="SM00530">
    <property type="entry name" value="HTH_XRE"/>
    <property type="match status" value="1"/>
</dbReference>
<proteinExistence type="inferred from homology"/>
<dbReference type="Pfam" id="PF01381">
    <property type="entry name" value="HTH_3"/>
    <property type="match status" value="1"/>
</dbReference>
<organism evidence="3 4">
    <name type="scientific">Leptolyngbya subtilissima DQ-A4</name>
    <dbReference type="NCBI Taxonomy" id="2933933"/>
    <lineage>
        <taxon>Bacteria</taxon>
        <taxon>Bacillati</taxon>
        <taxon>Cyanobacteriota</taxon>
        <taxon>Cyanophyceae</taxon>
        <taxon>Leptolyngbyales</taxon>
        <taxon>Leptolyngbyaceae</taxon>
        <taxon>Leptolyngbya group</taxon>
        <taxon>Leptolyngbya</taxon>
    </lineage>
</organism>
<dbReference type="Gene3D" id="1.10.260.40">
    <property type="entry name" value="lambda repressor-like DNA-binding domains"/>
    <property type="match status" value="1"/>
</dbReference>
<dbReference type="CDD" id="cd00093">
    <property type="entry name" value="HTH_XRE"/>
    <property type="match status" value="1"/>
</dbReference>
<comment type="similarity">
    <text evidence="1">Belongs to the short-chain fatty acyl-CoA assimilation regulator (ScfR) family.</text>
</comment>
<dbReference type="Gene3D" id="1.10.10.2910">
    <property type="match status" value="1"/>
</dbReference>
<reference evidence="3 4" key="1">
    <citation type="submission" date="2022-04" db="EMBL/GenBank/DDBJ databases">
        <title>Positive selection, recombination, and allopatry shape intraspecific diversity of widespread and dominant cyanobacteria.</title>
        <authorList>
            <person name="Wei J."/>
            <person name="Shu W."/>
            <person name="Hu C."/>
        </authorList>
    </citation>
    <scope>NUCLEOTIDE SEQUENCE [LARGE SCALE GENOMIC DNA]</scope>
    <source>
        <strain evidence="3 4">DQ-A4</strain>
    </source>
</reference>